<dbReference type="Pfam" id="PF03793">
    <property type="entry name" value="PASTA"/>
    <property type="match status" value="1"/>
</dbReference>
<dbReference type="PROSITE" id="PS51178">
    <property type="entry name" value="PASTA"/>
    <property type="match status" value="1"/>
</dbReference>
<dbReference type="SMART" id="SM00740">
    <property type="entry name" value="PASTA"/>
    <property type="match status" value="1"/>
</dbReference>
<dbReference type="InterPro" id="IPR013783">
    <property type="entry name" value="Ig-like_fold"/>
</dbReference>
<dbReference type="Pfam" id="PF18911">
    <property type="entry name" value="PKD_4"/>
    <property type="match status" value="3"/>
</dbReference>
<dbReference type="InterPro" id="IPR005543">
    <property type="entry name" value="PASTA_dom"/>
</dbReference>
<dbReference type="STRING" id="346185.AAY42_05510"/>
<dbReference type="SUPFAM" id="SSF49299">
    <property type="entry name" value="PKD domain"/>
    <property type="match status" value="3"/>
</dbReference>
<reference evidence="9 10" key="1">
    <citation type="submission" date="2015-04" db="EMBL/GenBank/DDBJ databases">
        <title>Complete genome of flavobacterium.</title>
        <authorList>
            <person name="Kwon Y.M."/>
            <person name="Kim S.-J."/>
        </authorList>
    </citation>
    <scope>NUCLEOTIDE SEQUENCE [LARGE SCALE GENOMIC DNA]</scope>
    <source>
        <strain evidence="9 10">DK169</strain>
    </source>
</reference>
<dbReference type="SMART" id="SM00089">
    <property type="entry name" value="PKD"/>
    <property type="match status" value="5"/>
</dbReference>
<dbReference type="CDD" id="cd00146">
    <property type="entry name" value="PKD"/>
    <property type="match status" value="3"/>
</dbReference>
<evidence type="ECO:0000259" key="8">
    <source>
        <dbReference type="PROSITE" id="PS51178"/>
    </source>
</evidence>
<evidence type="ECO:0000313" key="9">
    <source>
        <dbReference type="EMBL" id="KQC29410.1"/>
    </source>
</evidence>
<protein>
    <submittedName>
        <fullName evidence="9">Uncharacterized protein</fullName>
    </submittedName>
</protein>
<dbReference type="CDD" id="cd06577">
    <property type="entry name" value="PASTA_pknB"/>
    <property type="match status" value="1"/>
</dbReference>
<accession>A0A0Q1DKM1</accession>
<proteinExistence type="predicted"/>
<dbReference type="EMBL" id="LCTZ01000002">
    <property type="protein sequence ID" value="KQC29410.1"/>
    <property type="molecule type" value="Genomic_DNA"/>
</dbReference>
<dbReference type="RefSeq" id="WP_055393151.1">
    <property type="nucleotide sequence ID" value="NZ_LCTZ01000002.1"/>
</dbReference>
<feature type="domain" description="Cadherin" evidence="5">
    <location>
        <begin position="207"/>
        <end position="349"/>
    </location>
</feature>
<dbReference type="InterPro" id="IPR043555">
    <property type="entry name" value="SRPX-like"/>
</dbReference>
<feature type="domain" description="HYR" evidence="6">
    <location>
        <begin position="1956"/>
        <end position="2038"/>
    </location>
</feature>
<dbReference type="PROSITE" id="PS50268">
    <property type="entry name" value="CADHERIN_2"/>
    <property type="match status" value="3"/>
</dbReference>
<dbReference type="Pfam" id="PF18962">
    <property type="entry name" value="Por_Secre_tail"/>
    <property type="match status" value="1"/>
</dbReference>
<evidence type="ECO:0000256" key="2">
    <source>
        <dbReference type="ARBA" id="ARBA00022737"/>
    </source>
</evidence>
<feature type="domain" description="PKD" evidence="4">
    <location>
        <begin position="2322"/>
        <end position="2401"/>
    </location>
</feature>
<dbReference type="InterPro" id="IPR015919">
    <property type="entry name" value="Cadherin-like_sf"/>
</dbReference>
<feature type="domain" description="CBM6" evidence="7">
    <location>
        <begin position="674"/>
        <end position="822"/>
    </location>
</feature>
<dbReference type="PROSITE" id="PS50825">
    <property type="entry name" value="HYR"/>
    <property type="match status" value="3"/>
</dbReference>
<evidence type="ECO:0000256" key="1">
    <source>
        <dbReference type="ARBA" id="ARBA00022729"/>
    </source>
</evidence>
<dbReference type="Proteomes" id="UP000050827">
    <property type="component" value="Unassembled WGS sequence"/>
</dbReference>
<dbReference type="InterPro" id="IPR000601">
    <property type="entry name" value="PKD_dom"/>
</dbReference>
<dbReference type="Pfam" id="PF03422">
    <property type="entry name" value="CBM_6"/>
    <property type="match status" value="2"/>
</dbReference>
<dbReference type="Gene3D" id="2.60.40.60">
    <property type="entry name" value="Cadherins"/>
    <property type="match status" value="2"/>
</dbReference>
<dbReference type="PROSITE" id="PS51175">
    <property type="entry name" value="CBM6"/>
    <property type="match status" value="2"/>
</dbReference>
<evidence type="ECO:0000259" key="4">
    <source>
        <dbReference type="PROSITE" id="PS50093"/>
    </source>
</evidence>
<dbReference type="Gene3D" id="2.60.40.10">
    <property type="entry name" value="Immunoglobulins"/>
    <property type="match status" value="6"/>
</dbReference>
<dbReference type="NCBIfam" id="TIGR04183">
    <property type="entry name" value="Por_Secre_tail"/>
    <property type="match status" value="1"/>
</dbReference>
<dbReference type="PANTHER" id="PTHR46343">
    <property type="entry name" value="HYR DOMAIN-CONTAINING PROTEIN"/>
    <property type="match status" value="1"/>
</dbReference>
<evidence type="ECO:0000259" key="6">
    <source>
        <dbReference type="PROSITE" id="PS50825"/>
    </source>
</evidence>
<dbReference type="GO" id="GO:0030246">
    <property type="term" value="F:carbohydrate binding"/>
    <property type="evidence" value="ECO:0007669"/>
    <property type="project" value="InterPro"/>
</dbReference>
<keyword evidence="2" id="KW-0677">Repeat</keyword>
<organism evidence="9 10">
    <name type="scientific">Flagellimonas eckloniae</name>
    <dbReference type="NCBI Taxonomy" id="346185"/>
    <lineage>
        <taxon>Bacteria</taxon>
        <taxon>Pseudomonadati</taxon>
        <taxon>Bacteroidota</taxon>
        <taxon>Flavobacteriia</taxon>
        <taxon>Flavobacteriales</taxon>
        <taxon>Flavobacteriaceae</taxon>
        <taxon>Flagellimonas</taxon>
    </lineage>
</organism>
<dbReference type="InterPro" id="IPR008965">
    <property type="entry name" value="CBM2/CBM3_carb-bd_dom_sf"/>
</dbReference>
<dbReference type="InterPro" id="IPR021720">
    <property type="entry name" value="Malectin_dom"/>
</dbReference>
<dbReference type="Gene3D" id="2.60.120.260">
    <property type="entry name" value="Galactose-binding domain-like"/>
    <property type="match status" value="2"/>
</dbReference>
<dbReference type="SUPFAM" id="SSF49384">
    <property type="entry name" value="Carbohydrate-binding domain"/>
    <property type="match status" value="1"/>
</dbReference>
<dbReference type="InterPro" id="IPR006584">
    <property type="entry name" value="Cellulose-bd_IV"/>
</dbReference>
<feature type="domain" description="HYR" evidence="6">
    <location>
        <begin position="1520"/>
        <end position="1604"/>
    </location>
</feature>
<dbReference type="InterPro" id="IPR003410">
    <property type="entry name" value="HYR_dom"/>
</dbReference>
<evidence type="ECO:0000313" key="10">
    <source>
        <dbReference type="Proteomes" id="UP000050827"/>
    </source>
</evidence>
<dbReference type="PANTHER" id="PTHR46343:SF2">
    <property type="entry name" value="SUSHI_VON WILLEBRAND FACTOR TYPE A_EGF_PENTRAXIN DOMAIN-CONTAINING 1"/>
    <property type="match status" value="1"/>
</dbReference>
<feature type="domain" description="HYR" evidence="6">
    <location>
        <begin position="2039"/>
        <end position="2117"/>
    </location>
</feature>
<sequence>MKIIPQFPGGIFFIRKPKPLALLSIVDSSNGNNHSSFLRFAILSKMLTTCLILFTFTNSLVGQVNLTSSPSAVSVNEGDTFTIIIALEAAGSEVTNGVSVYLNFDSSIIEVNTVTALGTSQLPVEIPGPPTYDNNTGTLSYSSGTFSNFPEASFDYLEIEFVGLAVGNTNIDFNDILPLQTEVTDENSQSILNKPVSSVPVEVTNITNVEPEISLAETTSVNEGESLQLPLTVSDDDGDDLTVTITSVSNEPQELQSNNEAGEVPPGIQREPYPIDASGFFTETGIASSAGSYSSTLNFDPTYGDGGSNGDGNGVYTITVEVSDANGNSVSKTLDVTVNDVDQNISSLMATRIEAESYDDQGNTGGGDGIGIEEAGTGFILGFTTAGDFTEYNINVTEAGTYQMDFFVARQPTGAKSMLITTSAGSETLVVDDTGTWSDYDTVSVLVPFDAGSQTLRFDWNDGGGFYMNIDYFDMTLVPDAPPTVSITSPNDGDDFLEGSTVNVTVEATDDVAVTQVELFNDGVNSLGTDSDFPYEFPLDLVAGTYNLTAVASDGNSTTTSSQITITISTTIDTPPTIDAIANVAVEEGSTINFNVQINDDIDPSSSIEIFDKSVLGTSSVNPIVFTPGATVSGLTYSDNGGGSYTLDWDTSTYTGDGKSFEARVTANDGINPPVVEIFSIDLAQNITDDPILARTFSNPLPWYGAGPQAPFTVAIEDTGAKNIGYIEAGEFVEYVINVPTPGVYEATFYAGKGNGGTLTTTLSVDGITVGSFGATENGWQEYEIAPSPYTFNAIFNNAGIQTLRLDFSGSGGVNIKDFEFVVSTSNTPPLVNITSPLEGAAVEEGTVILTGTASDFEDSGLTAGDISWSSDIQGPLGNGASISPSLYAGTHVITASVTDSGAETSTVSITVVVQPSAGICDLLFRVNVGGAGVSGWDDNDAGATATFLTAGGTNLFNNSGNNGHKPIMPTPLLPFGTPLELFETERWDSTGSGDPDEMLWQFPVAEGTEVEVTLYFAEIYGPLNSAGLRVFDVTLEGIVPAAFDDIDPFAIGGGGGKAFALSATTTVVGGTLDIKFLHGIIDNPNIKAIQVCKVADPPNNPPQFVAFLSPGDGTVARDCEGDGEMFDFNANFDDLEDDDSTLNIEWFSGTTSLGFGAPLQNISLEVGTHSITAVATDSDGASTPSSVSMDIEVIGAPIFTVTENTIGGSPLLDAEIEGPDVTVCWSVENLDAGGSSGEHFHLRLDDSDNGQGTGGSVHGQPYVRIDDQTGCFTFTNVAPGEHTISVHGAETGHNQICDATEVTFTILAPNQPPLISSAATASVEENQTGAIDVNATDDSDDEGSGLIFSKTGGADQALFDLDVNTGVLTFIGAPDFEIPGDDNGDNDYEVQVTVTDLGSLTDVQDITITVTDVFENTGPMITSAATASVDENQTAAINVESTDDVDEEGSGLLYSKSGGADLALFNLDSSTGVLTFINAPDFEIPGDDNGDNDYEVQVTVMDSGGLTDVQNIVISVNDLDDTPPTALCIGDYSLTVDLNTDGNASITAADIDAGSSDAGGIASISVSPSTFTCADFGEQIVTLTVTDNSGNIATCSAIILVNDTLAPSITCPPNVNRISSGAVMLTDLDIGTPVVADNCGVASVVGTRLDINSTDLTTAPYLGITIIQWVVTDTNGVVNMCNQNITVSPPPTVSVPSVVNKTQAMAESDIITANLVVGAVTTVNSDTIAAGDVISQNPAGGASVEENSPVDLVVSLGPLCEVNIDNQPLSLSVCEGSTNFAFSVQASGNGILSYNWQIFDTFSEVWVDFPTFNGNASLNFDGPIGLSANGNQYRVIVTSDNSTGDNTDDDCSVISDEVLLTVNPLPIVAFTALADVFIDAGVQTGLGGGTPPQGSEVGDNGVYSGPGVTDDGNGMTYSFEPAIAGVGTHTIIYTYTNANGCTDSASDDVVVMQVIDNPPTIDCPEDITVNVDPEQCGAIVVYTAPVGVDDMDGAITGLTAGHGSGALFPVGVSTETYMVTDSNGQTSSCSFTITVIDNINPVATCPDNIFVSNDPGECGAIVEFNLSVSDNCPGATISSDFLSGSLFPIGTTSVTATAIDATGNTDTCTFNIEVEDTEAPEVVCTDFTIQLDANGNGSIEVSDIDNGSSDNCGISSIDLDTTVFTTSDIGENGVVLTVVDNNGNSNTCEATVTVEPYVPSVLSITEFMLVNADSEQDIMIIADGEIIDINSLPTENLNIRAETTNDVESVFFELSGTQNSTRNENVAPYALFGDASGNYKSNDFSLGSYDLVATPYSENGKKGIQGTSLAINFVFTLGNVSPIAVANGVVDETIAYKINFFSTGSYDPDGNIVSYEWDFGDGNTSNAENPMHTYAAEGEYSVTLTVNDNEGGEDITSIDVLAQEIPVNMMPVAIADGTADGIISYKVNFSSSESYDPDGNIVSYEWDFGDGNMSNEENPMHTYASGGDYYVTLTVTDDDGEEGFTSIEVSAEEIPNVPPVAVADAGTPNEFVVDFLGSESDDPDGNIVSYEWDFGDGNTSTDINPTHTYTDEGVYLVTLTVIDDDGADGTAAIQVNIVEDSDIQKVVALTLINADTDTGIIELTNNMLLDEASLEGIGLNIGATTNPEIVGSVFFQLTGPLENKRKESGAPYALFGDFKGNYFARTFPAGDYTITATPYSLAGAKGEEGQSLTINFTIAPTVAPLVANALKIYPNPASESATMDFEVPTQVQEFLIFDITGKLVKRVEIDVSDDNYQLSVYDLPVGTYHVRTTDVNGVVFREQMVVKK</sequence>
<dbReference type="GO" id="GO:0016020">
    <property type="term" value="C:membrane"/>
    <property type="evidence" value="ECO:0007669"/>
    <property type="project" value="InterPro"/>
</dbReference>
<evidence type="ECO:0000259" key="5">
    <source>
        <dbReference type="PROSITE" id="PS50268"/>
    </source>
</evidence>
<dbReference type="CDD" id="cd04080">
    <property type="entry name" value="CBM6_cellulase-like"/>
    <property type="match status" value="2"/>
</dbReference>
<dbReference type="Pfam" id="PF11721">
    <property type="entry name" value="Malectin"/>
    <property type="match status" value="1"/>
</dbReference>
<dbReference type="Gene3D" id="2.60.120.430">
    <property type="entry name" value="Galactose-binding lectin"/>
    <property type="match status" value="1"/>
</dbReference>
<dbReference type="InterPro" id="IPR035986">
    <property type="entry name" value="PKD_dom_sf"/>
</dbReference>
<gene>
    <name evidence="9" type="ORF">AAY42_05510</name>
</gene>
<feature type="domain" description="Cadherin" evidence="5">
    <location>
        <begin position="1422"/>
        <end position="1527"/>
    </location>
</feature>
<dbReference type="InterPro" id="IPR002126">
    <property type="entry name" value="Cadherin-like_dom"/>
</dbReference>
<dbReference type="InterPro" id="IPR008979">
    <property type="entry name" value="Galactose-bd-like_sf"/>
</dbReference>
<dbReference type="CDD" id="cd11304">
    <property type="entry name" value="Cadherin_repeat"/>
    <property type="match status" value="2"/>
</dbReference>
<dbReference type="Gene3D" id="3.30.10.20">
    <property type="match status" value="1"/>
</dbReference>
<dbReference type="PROSITE" id="PS50093">
    <property type="entry name" value="PKD"/>
    <property type="match status" value="3"/>
</dbReference>
<dbReference type="SMART" id="SM00112">
    <property type="entry name" value="CA"/>
    <property type="match status" value="2"/>
</dbReference>
<keyword evidence="10" id="KW-1185">Reference proteome</keyword>
<feature type="region of interest" description="Disordered" evidence="3">
    <location>
        <begin position="252"/>
        <end position="272"/>
    </location>
</feature>
<name>A0A0Q1DKM1_9FLAO</name>
<dbReference type="PATRIC" id="fig|1547436.3.peg.1145"/>
<dbReference type="GO" id="GO:0007156">
    <property type="term" value="P:homophilic cell adhesion via plasma membrane adhesion molecules"/>
    <property type="evidence" value="ECO:0007669"/>
    <property type="project" value="InterPro"/>
</dbReference>
<keyword evidence="1" id="KW-0732">Signal</keyword>
<feature type="domain" description="PASTA" evidence="8">
    <location>
        <begin position="1690"/>
        <end position="1757"/>
    </location>
</feature>
<dbReference type="InterPro" id="IPR022409">
    <property type="entry name" value="PKD/Chitinase_dom"/>
</dbReference>
<comment type="caution">
    <text evidence="9">The sequence shown here is derived from an EMBL/GenBank/DDBJ whole genome shotgun (WGS) entry which is preliminary data.</text>
</comment>
<dbReference type="SMART" id="SM00606">
    <property type="entry name" value="CBD_IV"/>
    <property type="match status" value="1"/>
</dbReference>
<dbReference type="InterPro" id="IPR026444">
    <property type="entry name" value="Secre_tail"/>
</dbReference>
<dbReference type="InterPro" id="IPR005084">
    <property type="entry name" value="CBM6"/>
</dbReference>
<dbReference type="CDD" id="cd08547">
    <property type="entry name" value="Type_II_cohesin"/>
    <property type="match status" value="1"/>
</dbReference>
<feature type="domain" description="CBM6" evidence="7">
    <location>
        <begin position="351"/>
        <end position="476"/>
    </location>
</feature>
<dbReference type="Pfam" id="PF02494">
    <property type="entry name" value="HYR"/>
    <property type="match status" value="2"/>
</dbReference>
<evidence type="ECO:0000259" key="7">
    <source>
        <dbReference type="PROSITE" id="PS51175"/>
    </source>
</evidence>
<dbReference type="SUPFAM" id="SSF49313">
    <property type="entry name" value="Cadherin-like"/>
    <property type="match status" value="2"/>
</dbReference>
<evidence type="ECO:0000256" key="3">
    <source>
        <dbReference type="SAM" id="MobiDB-lite"/>
    </source>
</evidence>
<feature type="domain" description="PKD" evidence="4">
    <location>
        <begin position="2411"/>
        <end position="2493"/>
    </location>
</feature>
<feature type="domain" description="Cadherin" evidence="5">
    <location>
        <begin position="1316"/>
        <end position="1422"/>
    </location>
</feature>
<dbReference type="GO" id="GO:0005509">
    <property type="term" value="F:calcium ion binding"/>
    <property type="evidence" value="ECO:0007669"/>
    <property type="project" value="InterPro"/>
</dbReference>
<dbReference type="SUPFAM" id="SSF49785">
    <property type="entry name" value="Galactose-binding domain-like"/>
    <property type="match status" value="2"/>
</dbReference>
<dbReference type="Pfam" id="PF17957">
    <property type="entry name" value="Big_7"/>
    <property type="match status" value="1"/>
</dbReference>
<feature type="domain" description="PKD" evidence="4">
    <location>
        <begin position="2514"/>
        <end position="2578"/>
    </location>
</feature>
<dbReference type="OrthoDB" id="5477965at2"/>